<proteinExistence type="predicted"/>
<accession>B1I2E5</accession>
<evidence type="ECO:0000256" key="1">
    <source>
        <dbReference type="SAM" id="Coils"/>
    </source>
</evidence>
<reference evidence="3" key="1">
    <citation type="submission" date="2007-10" db="EMBL/GenBank/DDBJ databases">
        <title>Complete sequence of chromosome of Desulforudis audaxviator MP104C.</title>
        <authorList>
            <person name="Copeland A."/>
            <person name="Lucas S."/>
            <person name="Lapidus A."/>
            <person name="Barry K."/>
            <person name="Glavina del Rio T."/>
            <person name="Dalin E."/>
            <person name="Tice H."/>
            <person name="Bruce D."/>
            <person name="Pitluck S."/>
            <person name="Lowry S.R."/>
            <person name="Larimer F."/>
            <person name="Land M.L."/>
            <person name="Hauser L."/>
            <person name="Kyrpides N."/>
            <person name="Ivanova N.N."/>
            <person name="Richardson P."/>
        </authorList>
    </citation>
    <scope>NUCLEOTIDE SEQUENCE [LARGE SCALE GENOMIC DNA]</scope>
    <source>
        <strain evidence="3">MP104C</strain>
    </source>
</reference>
<protein>
    <submittedName>
        <fullName evidence="2">Archaeal/vacuolar-type H+-ATPase subunit H</fullName>
    </submittedName>
</protein>
<keyword evidence="1" id="KW-0175">Coiled coil</keyword>
<evidence type="ECO:0000313" key="2">
    <source>
        <dbReference type="EMBL" id="ACA59168.1"/>
    </source>
</evidence>
<dbReference type="HOGENOM" id="CLU_078484_3_2_9"/>
<evidence type="ECO:0000313" key="3">
    <source>
        <dbReference type="Proteomes" id="UP000008544"/>
    </source>
</evidence>
<reference evidence="2 3" key="2">
    <citation type="journal article" date="2008" name="Science">
        <title>Environmental genomics reveals a single-species ecosystem deep within Earth.</title>
        <authorList>
            <person name="Chivian D."/>
            <person name="Brodie E.L."/>
            <person name="Alm E.J."/>
            <person name="Culley D.E."/>
            <person name="Dehal P.S."/>
            <person name="Desantis T.Z."/>
            <person name="Gihring T.M."/>
            <person name="Lapidus A."/>
            <person name="Lin L.H."/>
            <person name="Lowry S.R."/>
            <person name="Moser D.P."/>
            <person name="Richardson P.M."/>
            <person name="Southam G."/>
            <person name="Wanger G."/>
            <person name="Pratt L.M."/>
            <person name="Andersen G.L."/>
            <person name="Hazen T.C."/>
            <person name="Brockman F.J."/>
            <person name="Arkin A.P."/>
            <person name="Onstott T.C."/>
        </authorList>
    </citation>
    <scope>NUCLEOTIDE SEQUENCE [LARGE SCALE GENOMIC DNA]</scope>
    <source>
        <strain evidence="2 3">MP104C</strain>
    </source>
</reference>
<gene>
    <name evidence="2" type="ordered locus">Daud_0634</name>
</gene>
<keyword evidence="3" id="KW-1185">Reference proteome</keyword>
<dbReference type="EMBL" id="CP000860">
    <property type="protein sequence ID" value="ACA59168.1"/>
    <property type="molecule type" value="Genomic_DNA"/>
</dbReference>
<dbReference type="AlphaFoldDB" id="B1I2E5"/>
<feature type="coiled-coil region" evidence="1">
    <location>
        <begin position="59"/>
        <end position="147"/>
    </location>
</feature>
<dbReference type="KEGG" id="dau:Daud_0634"/>
<name>B1I2E5_DESAP</name>
<dbReference type="eggNOG" id="COG1193">
    <property type="taxonomic scope" value="Bacteria"/>
</dbReference>
<organism evidence="2 3">
    <name type="scientific">Desulforudis audaxviator (strain MP104C)</name>
    <dbReference type="NCBI Taxonomy" id="477974"/>
    <lineage>
        <taxon>Bacteria</taxon>
        <taxon>Bacillati</taxon>
        <taxon>Bacillota</taxon>
        <taxon>Clostridia</taxon>
        <taxon>Thermoanaerobacterales</taxon>
        <taxon>Candidatus Desulforudaceae</taxon>
        <taxon>Candidatus Desulforudis</taxon>
    </lineage>
</organism>
<dbReference type="Proteomes" id="UP000008544">
    <property type="component" value="Chromosome"/>
</dbReference>
<dbReference type="STRING" id="477974.Daud_0634"/>
<sequence length="152" mass="17789">MRGELELLSILNDLEEFIQNSARVPMTKKVLVDEEKLLDFLDRARTILPEEVRKAKWLVQEREKVINESRQEAARLLEEAQKEVERRAEQSEVVRRAKEMADEIIMKAEKAAREMRLGARDYADDVLSKLEARVEKIVKEIEGGRLELKNMK</sequence>